<dbReference type="Ensembl" id="ENSCINT00000010189.3">
    <property type="protein sequence ID" value="ENSCINP00000010189.3"/>
    <property type="gene ID" value="ENSCING00000004955.3"/>
</dbReference>
<evidence type="ECO:0000313" key="2">
    <source>
        <dbReference type="Proteomes" id="UP000008144"/>
    </source>
</evidence>
<accession>F7A6K5</accession>
<dbReference type="Proteomes" id="UP000008144">
    <property type="component" value="Chromosome 2"/>
</dbReference>
<reference evidence="2" key="1">
    <citation type="journal article" date="2002" name="Science">
        <title>The draft genome of Ciona intestinalis: insights into chordate and vertebrate origins.</title>
        <authorList>
            <person name="Dehal P."/>
            <person name="Satou Y."/>
            <person name="Campbell R.K."/>
            <person name="Chapman J."/>
            <person name="Degnan B."/>
            <person name="De Tomaso A."/>
            <person name="Davidson B."/>
            <person name="Di Gregorio A."/>
            <person name="Gelpke M."/>
            <person name="Goodstein D.M."/>
            <person name="Harafuji N."/>
            <person name="Hastings K.E."/>
            <person name="Ho I."/>
            <person name="Hotta K."/>
            <person name="Huang W."/>
            <person name="Kawashima T."/>
            <person name="Lemaire P."/>
            <person name="Martinez D."/>
            <person name="Meinertzhagen I.A."/>
            <person name="Necula S."/>
            <person name="Nonaka M."/>
            <person name="Putnam N."/>
            <person name="Rash S."/>
            <person name="Saiga H."/>
            <person name="Satake M."/>
            <person name="Terry A."/>
            <person name="Yamada L."/>
            <person name="Wang H.G."/>
            <person name="Awazu S."/>
            <person name="Azumi K."/>
            <person name="Boore J."/>
            <person name="Branno M."/>
            <person name="Chin-Bow S."/>
            <person name="DeSantis R."/>
            <person name="Doyle S."/>
            <person name="Francino P."/>
            <person name="Keys D.N."/>
            <person name="Haga S."/>
            <person name="Hayashi H."/>
            <person name="Hino K."/>
            <person name="Imai K.S."/>
            <person name="Inaba K."/>
            <person name="Kano S."/>
            <person name="Kobayashi K."/>
            <person name="Kobayashi M."/>
            <person name="Lee B.I."/>
            <person name="Makabe K.W."/>
            <person name="Manohar C."/>
            <person name="Matassi G."/>
            <person name="Medina M."/>
            <person name="Mochizuki Y."/>
            <person name="Mount S."/>
            <person name="Morishita T."/>
            <person name="Miura S."/>
            <person name="Nakayama A."/>
            <person name="Nishizaka S."/>
            <person name="Nomoto H."/>
            <person name="Ohta F."/>
            <person name="Oishi K."/>
            <person name="Rigoutsos I."/>
            <person name="Sano M."/>
            <person name="Sasaki A."/>
            <person name="Sasakura Y."/>
            <person name="Shoguchi E."/>
            <person name="Shin-i T."/>
            <person name="Spagnuolo A."/>
            <person name="Stainier D."/>
            <person name="Suzuki M.M."/>
            <person name="Tassy O."/>
            <person name="Takatori N."/>
            <person name="Tokuoka M."/>
            <person name="Yagi K."/>
            <person name="Yoshizaki F."/>
            <person name="Wada S."/>
            <person name="Zhang C."/>
            <person name="Hyatt P.D."/>
            <person name="Larimer F."/>
            <person name="Detter C."/>
            <person name="Doggett N."/>
            <person name="Glavina T."/>
            <person name="Hawkins T."/>
            <person name="Richardson P."/>
            <person name="Lucas S."/>
            <person name="Kohara Y."/>
            <person name="Levine M."/>
            <person name="Satoh N."/>
            <person name="Rokhsar D.S."/>
        </authorList>
    </citation>
    <scope>NUCLEOTIDE SEQUENCE [LARGE SCALE GENOMIC DNA]</scope>
</reference>
<protein>
    <submittedName>
        <fullName evidence="1">Uncharacterized protein</fullName>
    </submittedName>
</protein>
<proteinExistence type="predicted"/>
<dbReference type="STRING" id="7719.ENSCINP00000010189"/>
<dbReference type="HOGENOM" id="CLU_1880050_0_0_1"/>
<dbReference type="AlphaFoldDB" id="F7A6K5"/>
<dbReference type="InterPro" id="IPR042633">
    <property type="entry name" value="CRYZL1"/>
</dbReference>
<sequence>MLRTMSLDVERTLIGHQFVMNSVMDETGGLGVSCIVDNGVLPNHQNMEENEWKKPTKHDVLSCLAVSGRWVTMQHDLQLDPPDSEILHLKNASVCHLFPDALVLSCLHQDKLLHIMAAVMEKAAAGILRPHLMSVLPSSEVSPTLFPTMNRIVLKL</sequence>
<reference evidence="1" key="3">
    <citation type="submission" date="2025-08" db="UniProtKB">
        <authorList>
            <consortium name="Ensembl"/>
        </authorList>
    </citation>
    <scope>IDENTIFICATION</scope>
</reference>
<organism evidence="1 2">
    <name type="scientific">Ciona intestinalis</name>
    <name type="common">Transparent sea squirt</name>
    <name type="synonym">Ascidia intestinalis</name>
    <dbReference type="NCBI Taxonomy" id="7719"/>
    <lineage>
        <taxon>Eukaryota</taxon>
        <taxon>Metazoa</taxon>
        <taxon>Chordata</taxon>
        <taxon>Tunicata</taxon>
        <taxon>Ascidiacea</taxon>
        <taxon>Phlebobranchia</taxon>
        <taxon>Cionidae</taxon>
        <taxon>Ciona</taxon>
    </lineage>
</organism>
<keyword evidence="2" id="KW-1185">Reference proteome</keyword>
<dbReference type="OMA" id="CLHQDKL"/>
<dbReference type="PANTHER" id="PTHR44461:SF1">
    <property type="entry name" value="QUINONE OXIDOREDUCTASE-LIKE PROTEIN 1"/>
    <property type="match status" value="1"/>
</dbReference>
<reference evidence="1" key="2">
    <citation type="journal article" date="2008" name="Genome Biol.">
        <title>Improved genome assembly and evidence-based global gene model set for the chordate Ciona intestinalis: new insight into intron and operon populations.</title>
        <authorList>
            <person name="Satou Y."/>
            <person name="Mineta K."/>
            <person name="Ogasawara M."/>
            <person name="Sasakura Y."/>
            <person name="Shoguchi E."/>
            <person name="Ueno K."/>
            <person name="Yamada L."/>
            <person name="Matsumoto J."/>
            <person name="Wasserscheid J."/>
            <person name="Dewar K."/>
            <person name="Wiley G.B."/>
            <person name="Macmil S.L."/>
            <person name="Roe B.A."/>
            <person name="Zeller R.W."/>
            <person name="Hastings K.E."/>
            <person name="Lemaire P."/>
            <person name="Lindquist E."/>
            <person name="Endo T."/>
            <person name="Hotta K."/>
            <person name="Inaba K."/>
        </authorList>
    </citation>
    <scope>NUCLEOTIDE SEQUENCE [LARGE SCALE GENOMIC DNA]</scope>
    <source>
        <strain evidence="1">wild type</strain>
    </source>
</reference>
<name>F7A6K5_CIOIN</name>
<dbReference type="EMBL" id="EAAA01001596">
    <property type="status" value="NOT_ANNOTATED_CDS"/>
    <property type="molecule type" value="Genomic_DNA"/>
</dbReference>
<dbReference type="PANTHER" id="PTHR44461">
    <property type="entry name" value="QUINONE OXIDOREDUCTASE-LIKE PROTEIN 1"/>
    <property type="match status" value="1"/>
</dbReference>
<dbReference type="GeneTree" id="ENSGT00390000013113"/>
<evidence type="ECO:0000313" key="1">
    <source>
        <dbReference type="Ensembl" id="ENSCINP00000010189.3"/>
    </source>
</evidence>
<reference evidence="1" key="4">
    <citation type="submission" date="2025-09" db="UniProtKB">
        <authorList>
            <consortium name="Ensembl"/>
        </authorList>
    </citation>
    <scope>IDENTIFICATION</scope>
</reference>
<dbReference type="InParanoid" id="F7A6K5"/>